<dbReference type="InterPro" id="IPR003593">
    <property type="entry name" value="AAA+_ATPase"/>
</dbReference>
<dbReference type="NCBIfam" id="TIGR01727">
    <property type="entry name" value="oligo_HPY"/>
    <property type="match status" value="1"/>
</dbReference>
<evidence type="ECO:0000256" key="7">
    <source>
        <dbReference type="ARBA" id="ARBA00023136"/>
    </source>
</evidence>
<dbReference type="GO" id="GO:0015833">
    <property type="term" value="P:peptide transport"/>
    <property type="evidence" value="ECO:0007669"/>
    <property type="project" value="InterPro"/>
</dbReference>
<dbReference type="AlphaFoldDB" id="A0A2R8BK43"/>
<keyword evidence="10" id="KW-1185">Reference proteome</keyword>
<keyword evidence="3" id="KW-0813">Transport</keyword>
<accession>A0A2R8BK43</accession>
<evidence type="ECO:0000259" key="8">
    <source>
        <dbReference type="PROSITE" id="PS50893"/>
    </source>
</evidence>
<reference evidence="9 10" key="1">
    <citation type="submission" date="2018-03" db="EMBL/GenBank/DDBJ databases">
        <authorList>
            <person name="Keele B.F."/>
        </authorList>
    </citation>
    <scope>NUCLEOTIDE SEQUENCE [LARGE SCALE GENOMIC DNA]</scope>
    <source>
        <strain evidence="9 10">CECT 8626</strain>
    </source>
</reference>
<dbReference type="GO" id="GO:0055085">
    <property type="term" value="P:transmembrane transport"/>
    <property type="evidence" value="ECO:0007669"/>
    <property type="project" value="UniProtKB-ARBA"/>
</dbReference>
<keyword evidence="7" id="KW-0472">Membrane</keyword>
<evidence type="ECO:0000256" key="3">
    <source>
        <dbReference type="ARBA" id="ARBA00022448"/>
    </source>
</evidence>
<dbReference type="SMART" id="SM00382">
    <property type="entry name" value="AAA"/>
    <property type="match status" value="1"/>
</dbReference>
<keyword evidence="4" id="KW-1003">Cell membrane</keyword>
<dbReference type="InterPro" id="IPR027417">
    <property type="entry name" value="P-loop_NTPase"/>
</dbReference>
<evidence type="ECO:0000256" key="2">
    <source>
        <dbReference type="ARBA" id="ARBA00005417"/>
    </source>
</evidence>
<organism evidence="9 10">
    <name type="scientific">Albidovulum aquaemixtae</name>
    <dbReference type="NCBI Taxonomy" id="1542388"/>
    <lineage>
        <taxon>Bacteria</taxon>
        <taxon>Pseudomonadati</taxon>
        <taxon>Pseudomonadota</taxon>
        <taxon>Alphaproteobacteria</taxon>
        <taxon>Rhodobacterales</taxon>
        <taxon>Paracoccaceae</taxon>
        <taxon>Albidovulum</taxon>
    </lineage>
</organism>
<protein>
    <submittedName>
        <fullName evidence="9">Oligopeptide transport ATP-binding protein OppD</fullName>
    </submittedName>
</protein>
<name>A0A2R8BK43_9RHOB</name>
<dbReference type="InterPro" id="IPR013563">
    <property type="entry name" value="Oligopep_ABC_C"/>
</dbReference>
<dbReference type="Gene3D" id="3.40.50.300">
    <property type="entry name" value="P-loop containing nucleotide triphosphate hydrolases"/>
    <property type="match status" value="1"/>
</dbReference>
<dbReference type="GO" id="GO:0005524">
    <property type="term" value="F:ATP binding"/>
    <property type="evidence" value="ECO:0007669"/>
    <property type="project" value="UniProtKB-KW"/>
</dbReference>
<proteinExistence type="inferred from homology"/>
<dbReference type="InterPro" id="IPR003439">
    <property type="entry name" value="ABC_transporter-like_ATP-bd"/>
</dbReference>
<dbReference type="CDD" id="cd03257">
    <property type="entry name" value="ABC_NikE_OppD_transporters"/>
    <property type="match status" value="1"/>
</dbReference>
<dbReference type="SUPFAM" id="SSF52540">
    <property type="entry name" value="P-loop containing nucleoside triphosphate hydrolases"/>
    <property type="match status" value="1"/>
</dbReference>
<dbReference type="PROSITE" id="PS50893">
    <property type="entry name" value="ABC_TRANSPORTER_2"/>
    <property type="match status" value="1"/>
</dbReference>
<dbReference type="InterPro" id="IPR017871">
    <property type="entry name" value="ABC_transporter-like_CS"/>
</dbReference>
<comment type="subcellular location">
    <subcellularLocation>
        <location evidence="1">Cell inner membrane</location>
        <topology evidence="1">Peripheral membrane protein</topology>
    </subcellularLocation>
</comment>
<evidence type="ECO:0000256" key="6">
    <source>
        <dbReference type="ARBA" id="ARBA00022840"/>
    </source>
</evidence>
<keyword evidence="5" id="KW-0547">Nucleotide-binding</keyword>
<dbReference type="GO" id="GO:0005886">
    <property type="term" value="C:plasma membrane"/>
    <property type="evidence" value="ECO:0007669"/>
    <property type="project" value="UniProtKB-SubCell"/>
</dbReference>
<dbReference type="Pfam" id="PF00005">
    <property type="entry name" value="ABC_tran"/>
    <property type="match status" value="1"/>
</dbReference>
<dbReference type="PANTHER" id="PTHR43297:SF2">
    <property type="entry name" value="DIPEPTIDE TRANSPORT ATP-BINDING PROTEIN DPPD"/>
    <property type="match status" value="1"/>
</dbReference>
<dbReference type="InterPro" id="IPR050388">
    <property type="entry name" value="ABC_Ni/Peptide_Import"/>
</dbReference>
<evidence type="ECO:0000313" key="9">
    <source>
        <dbReference type="EMBL" id="SPH23757.1"/>
    </source>
</evidence>
<dbReference type="GO" id="GO:0016887">
    <property type="term" value="F:ATP hydrolysis activity"/>
    <property type="evidence" value="ECO:0007669"/>
    <property type="project" value="InterPro"/>
</dbReference>
<dbReference type="PROSITE" id="PS00211">
    <property type="entry name" value="ABC_TRANSPORTER_1"/>
    <property type="match status" value="1"/>
</dbReference>
<gene>
    <name evidence="9" type="primary">oppD_4</name>
    <name evidence="9" type="ORF">DEA8626_02826</name>
</gene>
<evidence type="ECO:0000313" key="10">
    <source>
        <dbReference type="Proteomes" id="UP000244924"/>
    </source>
</evidence>
<dbReference type="FunFam" id="3.40.50.300:FF:000016">
    <property type="entry name" value="Oligopeptide ABC transporter ATP-binding component"/>
    <property type="match status" value="1"/>
</dbReference>
<dbReference type="OrthoDB" id="7957282at2"/>
<dbReference type="RefSeq" id="WP_108853838.1">
    <property type="nucleotide sequence ID" value="NZ_OMOQ01000002.1"/>
</dbReference>
<dbReference type="PANTHER" id="PTHR43297">
    <property type="entry name" value="OLIGOPEPTIDE TRANSPORT ATP-BINDING PROTEIN APPD"/>
    <property type="match status" value="1"/>
</dbReference>
<dbReference type="Pfam" id="PF08352">
    <property type="entry name" value="oligo_HPY"/>
    <property type="match status" value="1"/>
</dbReference>
<evidence type="ECO:0000256" key="1">
    <source>
        <dbReference type="ARBA" id="ARBA00004417"/>
    </source>
</evidence>
<evidence type="ECO:0000256" key="5">
    <source>
        <dbReference type="ARBA" id="ARBA00022741"/>
    </source>
</evidence>
<sequence>MTVLSIRDLSVDFHTEGGTVSALRGVSFDVPENSIVGVVGESGCGKSTLINAILGLLADNGDITSGELIFADGRNLTKLDPDEYRALRGQRIATVFQDPMGALNPVLSIGRQMVNIQYRSGLSPAEKKARAVEMLRKVRIPDAESRLVQYAHEFSGGMKQRIAIAMALMMEPALLIADEPTTALDATLEVATIELLKDLQRDIGCSVLFISHHLGVIAELCDHVIVMYAGEVVERGDIRHVFHGPRHPYTAKLFECDPARLHERVRQLPTIQGEIPDLRARPQGCIFAPRCPIAQPRCAERPPVRDIAPGHQALCWEAAP</sequence>
<dbReference type="EMBL" id="OMOQ01000002">
    <property type="protein sequence ID" value="SPH23757.1"/>
    <property type="molecule type" value="Genomic_DNA"/>
</dbReference>
<feature type="domain" description="ABC transporter" evidence="8">
    <location>
        <begin position="6"/>
        <end position="254"/>
    </location>
</feature>
<evidence type="ECO:0000256" key="4">
    <source>
        <dbReference type="ARBA" id="ARBA00022475"/>
    </source>
</evidence>
<comment type="similarity">
    <text evidence="2">Belongs to the ABC transporter superfamily.</text>
</comment>
<keyword evidence="6 9" id="KW-0067">ATP-binding</keyword>
<dbReference type="Proteomes" id="UP000244924">
    <property type="component" value="Unassembled WGS sequence"/>
</dbReference>